<reference evidence="2 3" key="1">
    <citation type="journal article" date="2011" name="Cell">
        <title>The monarch butterfly genome yields insights into long-distance migration.</title>
        <authorList>
            <person name="Zhan S."/>
            <person name="Merlin C."/>
            <person name="Boore J.L."/>
            <person name="Reppert S.M."/>
        </authorList>
    </citation>
    <scope>NUCLEOTIDE SEQUENCE [LARGE SCALE GENOMIC DNA]</scope>
    <source>
        <strain evidence="2">F-2</strain>
    </source>
</reference>
<feature type="region of interest" description="Disordered" evidence="1">
    <location>
        <begin position="34"/>
        <end position="53"/>
    </location>
</feature>
<name>A0A212FIM5_DANPL</name>
<feature type="compositionally biased region" description="Basic and acidic residues" evidence="1">
    <location>
        <begin position="264"/>
        <end position="277"/>
    </location>
</feature>
<evidence type="ECO:0000256" key="1">
    <source>
        <dbReference type="SAM" id="MobiDB-lite"/>
    </source>
</evidence>
<proteinExistence type="predicted"/>
<gene>
    <name evidence="2" type="ORF">KGM_211308</name>
</gene>
<evidence type="ECO:0000313" key="3">
    <source>
        <dbReference type="Proteomes" id="UP000007151"/>
    </source>
</evidence>
<feature type="compositionally biased region" description="Pro residues" evidence="1">
    <location>
        <begin position="41"/>
        <end position="51"/>
    </location>
</feature>
<dbReference type="Proteomes" id="UP000007151">
    <property type="component" value="Unassembled WGS sequence"/>
</dbReference>
<feature type="compositionally biased region" description="Basic residues" evidence="1">
    <location>
        <begin position="204"/>
        <end position="218"/>
    </location>
</feature>
<protein>
    <submittedName>
        <fullName evidence="2">Uncharacterized protein</fullName>
    </submittedName>
</protein>
<dbReference type="EMBL" id="AGBW02008360">
    <property type="protein sequence ID" value="OWR53579.1"/>
    <property type="molecule type" value="Genomic_DNA"/>
</dbReference>
<sequence>MKMWSDFQLCAFVHVHLTHTDAAPCSPLRPPAVSPSVDPVSPLPRASPPRRPSLARQRYGLARCEAMPCRHLFAFSNAIESSFDSPVAPPIELFCLLTPTSSLASTPSFYTLMICSGSGGGCGAKRRAGSPCEAGGKVARWEDSIARLEAVAAGAGGGRGRRRVLAGRGRGEASLSPEVVRRLVRGSRHHSRGERQVLPRIGGSRRPRLLRRPRRRPLRLQALLPRKTTQDDEPVRAQACALPPDRGPLAAAIRAGLQHAQGHRKGDGARERRRDARAPGGQRADARIRRGRAMRAAGCQGSRRGSSYALSRASRARPGLRVRRRGAAHHRLGLGAEPVVPFGARSPGGRVAGRLGLERGQLRAVAGAHELVVGARAGRARAALSACDSGPGRLAGRAS</sequence>
<dbReference type="KEGG" id="dpl:KGM_211308"/>
<feature type="region of interest" description="Disordered" evidence="1">
    <location>
        <begin position="204"/>
        <end position="235"/>
    </location>
</feature>
<feature type="region of interest" description="Disordered" evidence="1">
    <location>
        <begin position="259"/>
        <end position="319"/>
    </location>
</feature>
<dbReference type="AlphaFoldDB" id="A0A212FIM5"/>
<organism evidence="2 3">
    <name type="scientific">Danaus plexippus plexippus</name>
    <dbReference type="NCBI Taxonomy" id="278856"/>
    <lineage>
        <taxon>Eukaryota</taxon>
        <taxon>Metazoa</taxon>
        <taxon>Ecdysozoa</taxon>
        <taxon>Arthropoda</taxon>
        <taxon>Hexapoda</taxon>
        <taxon>Insecta</taxon>
        <taxon>Pterygota</taxon>
        <taxon>Neoptera</taxon>
        <taxon>Endopterygota</taxon>
        <taxon>Lepidoptera</taxon>
        <taxon>Glossata</taxon>
        <taxon>Ditrysia</taxon>
        <taxon>Papilionoidea</taxon>
        <taxon>Nymphalidae</taxon>
        <taxon>Danainae</taxon>
        <taxon>Danaini</taxon>
        <taxon>Danaina</taxon>
        <taxon>Danaus</taxon>
        <taxon>Danaus</taxon>
    </lineage>
</organism>
<dbReference type="InParanoid" id="A0A212FIM5"/>
<comment type="caution">
    <text evidence="2">The sequence shown here is derived from an EMBL/GenBank/DDBJ whole genome shotgun (WGS) entry which is preliminary data.</text>
</comment>
<keyword evidence="3" id="KW-1185">Reference proteome</keyword>
<accession>A0A212FIM5</accession>
<evidence type="ECO:0000313" key="2">
    <source>
        <dbReference type="EMBL" id="OWR53579.1"/>
    </source>
</evidence>
<feature type="compositionally biased region" description="Low complexity" evidence="1">
    <location>
        <begin position="294"/>
        <end position="313"/>
    </location>
</feature>